<protein>
    <submittedName>
        <fullName evidence="2">XRE family transcriptional regulator</fullName>
    </submittedName>
</protein>
<dbReference type="Proteomes" id="UP000637578">
    <property type="component" value="Unassembled WGS sequence"/>
</dbReference>
<reference evidence="2" key="2">
    <citation type="submission" date="2020-09" db="EMBL/GenBank/DDBJ databases">
        <authorList>
            <person name="Sun Q."/>
            <person name="Zhou Y."/>
        </authorList>
    </citation>
    <scope>NUCLEOTIDE SEQUENCE</scope>
    <source>
        <strain evidence="2">CGMCC 4.5737</strain>
    </source>
</reference>
<reference evidence="2" key="1">
    <citation type="journal article" date="2014" name="Int. J. Syst. Evol. Microbiol.">
        <title>Complete genome sequence of Corynebacterium casei LMG S-19264T (=DSM 44701T), isolated from a smear-ripened cheese.</title>
        <authorList>
            <consortium name="US DOE Joint Genome Institute (JGI-PGF)"/>
            <person name="Walter F."/>
            <person name="Albersmeier A."/>
            <person name="Kalinowski J."/>
            <person name="Ruckert C."/>
        </authorList>
    </citation>
    <scope>NUCLEOTIDE SEQUENCE</scope>
    <source>
        <strain evidence="2">CGMCC 4.5737</strain>
    </source>
</reference>
<evidence type="ECO:0000313" key="2">
    <source>
        <dbReference type="EMBL" id="GGM61091.1"/>
    </source>
</evidence>
<organism evidence="2 3">
    <name type="scientific">Longimycelium tulufanense</name>
    <dbReference type="NCBI Taxonomy" id="907463"/>
    <lineage>
        <taxon>Bacteria</taxon>
        <taxon>Bacillati</taxon>
        <taxon>Actinomycetota</taxon>
        <taxon>Actinomycetes</taxon>
        <taxon>Pseudonocardiales</taxon>
        <taxon>Pseudonocardiaceae</taxon>
        <taxon>Longimycelium</taxon>
    </lineage>
</organism>
<dbReference type="GO" id="GO:0003677">
    <property type="term" value="F:DNA binding"/>
    <property type="evidence" value="ECO:0007669"/>
    <property type="project" value="InterPro"/>
</dbReference>
<accession>A0A8J3CHA6</accession>
<evidence type="ECO:0000313" key="3">
    <source>
        <dbReference type="Proteomes" id="UP000637578"/>
    </source>
</evidence>
<comment type="caution">
    <text evidence="2">The sequence shown here is derived from an EMBL/GenBank/DDBJ whole genome shotgun (WGS) entry which is preliminary data.</text>
</comment>
<feature type="domain" description="HTH cro/C1-type" evidence="1">
    <location>
        <begin position="43"/>
        <end position="78"/>
    </location>
</feature>
<sequence>MAERRTLAQKLDHLLRVVHPAGRGPYTHEEVAQAIKARGGPTISAAYLWQLRKGLRDNPTKNHLEALAGFFGVPVAYFFDDEQARIVDEEIEFLQAMRDAEVRDVALRTMRLSPEARRSVAAIIAELGRYENRSDRRRRTGEEERGDS</sequence>
<name>A0A8J3CHA6_9PSEU</name>
<proteinExistence type="predicted"/>
<dbReference type="RefSeq" id="WP_189059002.1">
    <property type="nucleotide sequence ID" value="NZ_BMMK01000016.1"/>
</dbReference>
<dbReference type="PROSITE" id="PS50943">
    <property type="entry name" value="HTH_CROC1"/>
    <property type="match status" value="1"/>
</dbReference>
<dbReference type="SUPFAM" id="SSF47413">
    <property type="entry name" value="lambda repressor-like DNA-binding domains"/>
    <property type="match status" value="1"/>
</dbReference>
<dbReference type="AlphaFoldDB" id="A0A8J3CHA6"/>
<dbReference type="InterPro" id="IPR010982">
    <property type="entry name" value="Lambda_DNA-bd_dom_sf"/>
</dbReference>
<dbReference type="EMBL" id="BMMK01000016">
    <property type="protein sequence ID" value="GGM61091.1"/>
    <property type="molecule type" value="Genomic_DNA"/>
</dbReference>
<evidence type="ECO:0000259" key="1">
    <source>
        <dbReference type="PROSITE" id="PS50943"/>
    </source>
</evidence>
<keyword evidence="3" id="KW-1185">Reference proteome</keyword>
<gene>
    <name evidence="2" type="ORF">GCM10012275_35190</name>
</gene>
<dbReference type="Gene3D" id="1.10.260.40">
    <property type="entry name" value="lambda repressor-like DNA-binding domains"/>
    <property type="match status" value="1"/>
</dbReference>
<dbReference type="InterPro" id="IPR001387">
    <property type="entry name" value="Cro/C1-type_HTH"/>
</dbReference>